<keyword evidence="3" id="KW-1185">Reference proteome</keyword>
<dbReference type="EMBL" id="CAJGYM010000032">
    <property type="protein sequence ID" value="CAD6193076.1"/>
    <property type="molecule type" value="Genomic_DNA"/>
</dbReference>
<dbReference type="AlphaFoldDB" id="A0A8S1H967"/>
<protein>
    <recommendedName>
        <fullName evidence="1">STAS domain-containing protein</fullName>
    </recommendedName>
</protein>
<reference evidence="2" key="1">
    <citation type="submission" date="2020-10" db="EMBL/GenBank/DDBJ databases">
        <authorList>
            <person name="Kikuchi T."/>
        </authorList>
    </citation>
    <scope>NUCLEOTIDE SEQUENCE</scope>
    <source>
        <strain evidence="2">NKZ352</strain>
    </source>
</reference>
<name>A0A8S1H967_9PELO</name>
<proteinExistence type="predicted"/>
<accession>A0A8S1H967</accession>
<dbReference type="Gene3D" id="3.30.750.24">
    <property type="entry name" value="STAS domain"/>
    <property type="match status" value="1"/>
</dbReference>
<dbReference type="CDD" id="cd07042">
    <property type="entry name" value="STAS_SulP_like_sulfate_transporter"/>
    <property type="match status" value="1"/>
</dbReference>
<dbReference type="PROSITE" id="PS50801">
    <property type="entry name" value="STAS"/>
    <property type="match status" value="1"/>
</dbReference>
<dbReference type="Proteomes" id="UP000835052">
    <property type="component" value="Unassembled WGS sequence"/>
</dbReference>
<gene>
    <name evidence="2" type="ORF">CAUJ_LOCUS8995</name>
</gene>
<evidence type="ECO:0000313" key="2">
    <source>
        <dbReference type="EMBL" id="CAD6193076.1"/>
    </source>
</evidence>
<feature type="domain" description="STAS" evidence="1">
    <location>
        <begin position="68"/>
        <end position="180"/>
    </location>
</feature>
<dbReference type="InterPro" id="IPR036513">
    <property type="entry name" value="STAS_dom_sf"/>
</dbReference>
<sequence length="206" mass="23365">MSSTAVQRLKYAGRKPCVLCFSASHAFFRSSRSLHRINRSSLIGLIARTVHGLASGTAPVGTEKLEVCNGETRRINEPLYIEYDSPIFYMNAGSLKKQVKDAVDEALLNNDQSEIHYVQRNAVVVEKAEELRVLFDMSKVPQIDYESAKSLLQLRSELRRKNVEFKVTKLTDNVRTFLARLPEDEARAIVEDTEPSEDDFKTAREI</sequence>
<comment type="caution">
    <text evidence="2">The sequence shown here is derived from an EMBL/GenBank/DDBJ whole genome shotgun (WGS) entry which is preliminary data.</text>
</comment>
<dbReference type="InterPro" id="IPR002645">
    <property type="entry name" value="STAS_dom"/>
</dbReference>
<evidence type="ECO:0000259" key="1">
    <source>
        <dbReference type="PROSITE" id="PS50801"/>
    </source>
</evidence>
<organism evidence="2 3">
    <name type="scientific">Caenorhabditis auriculariae</name>
    <dbReference type="NCBI Taxonomy" id="2777116"/>
    <lineage>
        <taxon>Eukaryota</taxon>
        <taxon>Metazoa</taxon>
        <taxon>Ecdysozoa</taxon>
        <taxon>Nematoda</taxon>
        <taxon>Chromadorea</taxon>
        <taxon>Rhabditida</taxon>
        <taxon>Rhabditina</taxon>
        <taxon>Rhabditomorpha</taxon>
        <taxon>Rhabditoidea</taxon>
        <taxon>Rhabditidae</taxon>
        <taxon>Peloderinae</taxon>
        <taxon>Caenorhabditis</taxon>
    </lineage>
</organism>
<dbReference type="Pfam" id="PF01740">
    <property type="entry name" value="STAS"/>
    <property type="match status" value="1"/>
</dbReference>
<dbReference type="SUPFAM" id="SSF52091">
    <property type="entry name" value="SpoIIaa-like"/>
    <property type="match status" value="1"/>
</dbReference>
<evidence type="ECO:0000313" key="3">
    <source>
        <dbReference type="Proteomes" id="UP000835052"/>
    </source>
</evidence>